<feature type="domain" description="Aminoglycoside phosphotransferase" evidence="1">
    <location>
        <begin position="35"/>
        <end position="258"/>
    </location>
</feature>
<sequence>MEYNWERSLPFFNIDVDIANKLLDEILEGNTIENIIPINEGCRTSNYILKITNLNKKYILKIFPELNWDYEKENNLLKLLKDKVPVQNIYCILKSSIINNRRFGLYEYIEGQTLGQAIKNGYVIDEEFIKEVAKALATIHKFKFNSIGKFNDKLEVVENLPSLYTWYDNFMDINFKNRLGQDVVDRIKNIVKNNFQVLIDLDKDISLVHGDFQGTNILINNNKLAGIIDWEFSMAGHALADIGQLFRYENYFNEKLVNIFEKEYNKYSDKKLIKDWYKIAKLRDLVNLIQLISANEEMPNKYKEIKGIIMKTLDIFE</sequence>
<reference evidence="2 3" key="1">
    <citation type="submission" date="2021-07" db="EMBL/GenBank/DDBJ databases">
        <title>Clostridium weizhouense sp. nov., an anaerobic bacterium isolated from activated sludge of Petroleum wastewater.</title>
        <authorList>
            <person name="Li Q."/>
        </authorList>
    </citation>
    <scope>NUCLEOTIDE SEQUENCE [LARGE SCALE GENOMIC DNA]</scope>
    <source>
        <strain evidence="2 3">YB-6</strain>
    </source>
</reference>
<dbReference type="SUPFAM" id="SSF56112">
    <property type="entry name" value="Protein kinase-like (PK-like)"/>
    <property type="match status" value="1"/>
</dbReference>
<dbReference type="InterPro" id="IPR011009">
    <property type="entry name" value="Kinase-like_dom_sf"/>
</dbReference>
<dbReference type="EMBL" id="JAHXPT010000015">
    <property type="protein sequence ID" value="MBW6411497.1"/>
    <property type="molecule type" value="Genomic_DNA"/>
</dbReference>
<dbReference type="Gene3D" id="3.30.200.150">
    <property type="match status" value="1"/>
</dbReference>
<dbReference type="RefSeq" id="WP_219780964.1">
    <property type="nucleotide sequence ID" value="NZ_JAHXPT010000015.1"/>
</dbReference>
<name>A0ABS7AS32_9CLOT</name>
<comment type="caution">
    <text evidence="2">The sequence shown here is derived from an EMBL/GenBank/DDBJ whole genome shotgun (WGS) entry which is preliminary data.</text>
</comment>
<dbReference type="PANTHER" id="PTHR21310">
    <property type="entry name" value="AMINOGLYCOSIDE PHOSPHOTRANSFERASE-RELATED-RELATED"/>
    <property type="match status" value="1"/>
</dbReference>
<dbReference type="Gene3D" id="3.90.1200.10">
    <property type="match status" value="1"/>
</dbReference>
<evidence type="ECO:0000259" key="1">
    <source>
        <dbReference type="Pfam" id="PF01636"/>
    </source>
</evidence>
<gene>
    <name evidence="2" type="ORF">KYD98_15520</name>
</gene>
<proteinExistence type="predicted"/>
<accession>A0ABS7AS32</accession>
<protein>
    <submittedName>
        <fullName evidence="2">Aminoglycoside phosphotransferase family protein</fullName>
    </submittedName>
</protein>
<dbReference type="Proteomes" id="UP001519921">
    <property type="component" value="Unassembled WGS sequence"/>
</dbReference>
<evidence type="ECO:0000313" key="3">
    <source>
        <dbReference type="Proteomes" id="UP001519921"/>
    </source>
</evidence>
<organism evidence="2 3">
    <name type="scientific">Clostridium weizhouense</name>
    <dbReference type="NCBI Taxonomy" id="2859781"/>
    <lineage>
        <taxon>Bacteria</taxon>
        <taxon>Bacillati</taxon>
        <taxon>Bacillota</taxon>
        <taxon>Clostridia</taxon>
        <taxon>Eubacteriales</taxon>
        <taxon>Clostridiaceae</taxon>
        <taxon>Clostridium</taxon>
    </lineage>
</organism>
<dbReference type="Pfam" id="PF01636">
    <property type="entry name" value="APH"/>
    <property type="match status" value="1"/>
</dbReference>
<dbReference type="InterPro" id="IPR002575">
    <property type="entry name" value="Aminoglycoside_PTrfase"/>
</dbReference>
<dbReference type="InterPro" id="IPR051678">
    <property type="entry name" value="AGP_Transferase"/>
</dbReference>
<keyword evidence="3" id="KW-1185">Reference proteome</keyword>
<evidence type="ECO:0000313" key="2">
    <source>
        <dbReference type="EMBL" id="MBW6411497.1"/>
    </source>
</evidence>